<accession>A0A8H3ELJ7</accession>
<dbReference type="InterPro" id="IPR001214">
    <property type="entry name" value="SET_dom"/>
</dbReference>
<dbReference type="PROSITE" id="PS50280">
    <property type="entry name" value="SET"/>
    <property type="match status" value="1"/>
</dbReference>
<reference evidence="2" key="1">
    <citation type="submission" date="2021-03" db="EMBL/GenBank/DDBJ databases">
        <authorList>
            <person name="Tagirdzhanova G."/>
        </authorList>
    </citation>
    <scope>NUCLEOTIDE SEQUENCE</scope>
</reference>
<protein>
    <recommendedName>
        <fullName evidence="1">SET domain-containing protein</fullName>
    </recommendedName>
</protein>
<dbReference type="Gene3D" id="2.170.270.10">
    <property type="entry name" value="SET domain"/>
    <property type="match status" value="1"/>
</dbReference>
<name>A0A8H3ELJ7_9LECA</name>
<dbReference type="InterPro" id="IPR046341">
    <property type="entry name" value="SET_dom_sf"/>
</dbReference>
<dbReference type="AlphaFoldDB" id="A0A8H3ELJ7"/>
<keyword evidence="3" id="KW-1185">Reference proteome</keyword>
<dbReference type="Proteomes" id="UP000664169">
    <property type="component" value="Unassembled WGS sequence"/>
</dbReference>
<dbReference type="OrthoDB" id="5984008at2759"/>
<dbReference type="SUPFAM" id="SSF82199">
    <property type="entry name" value="SET domain"/>
    <property type="match status" value="1"/>
</dbReference>
<dbReference type="EMBL" id="CAJPDQ010000004">
    <property type="protein sequence ID" value="CAF9908896.1"/>
    <property type="molecule type" value="Genomic_DNA"/>
</dbReference>
<comment type="caution">
    <text evidence="2">The sequence shown here is derived from an EMBL/GenBank/DDBJ whole genome shotgun (WGS) entry which is preliminary data.</text>
</comment>
<evidence type="ECO:0000313" key="3">
    <source>
        <dbReference type="Proteomes" id="UP000664169"/>
    </source>
</evidence>
<sequence length="196" mass="21639">MSQRQPSHPGILEVVTKPGAFASYAIAKRVFAPGETIAVLKTPPLLYVDAATYTSVQVGPGGSDNVELNSDFQYINHSCDPNLEFHVKNNSQGGSTAERPAGEQSSQDVTIYIRVVRREDDHGNVVGIKADELLTFFYPSTEYNMVQAFDCLCKSSKCLGKIRGAKYLPAEMVFGKDRFFNEHILYLKAEEQGTSH</sequence>
<dbReference type="PANTHER" id="PTHR12350">
    <property type="entry name" value="HISTONE-LYSINE N-METHYLTRANSFERASE-RELATED"/>
    <property type="match status" value="1"/>
</dbReference>
<dbReference type="InterPro" id="IPR053201">
    <property type="entry name" value="Flavunoidine_N-MTase"/>
</dbReference>
<organism evidence="2 3">
    <name type="scientific">Gomphillus americanus</name>
    <dbReference type="NCBI Taxonomy" id="1940652"/>
    <lineage>
        <taxon>Eukaryota</taxon>
        <taxon>Fungi</taxon>
        <taxon>Dikarya</taxon>
        <taxon>Ascomycota</taxon>
        <taxon>Pezizomycotina</taxon>
        <taxon>Lecanoromycetes</taxon>
        <taxon>OSLEUM clade</taxon>
        <taxon>Ostropomycetidae</taxon>
        <taxon>Ostropales</taxon>
        <taxon>Graphidaceae</taxon>
        <taxon>Gomphilloideae</taxon>
        <taxon>Gomphillus</taxon>
    </lineage>
</organism>
<feature type="domain" description="SET" evidence="1">
    <location>
        <begin position="9"/>
        <end position="139"/>
    </location>
</feature>
<gene>
    <name evidence="2" type="ORF">GOMPHAMPRED_006349</name>
</gene>
<dbReference type="PANTHER" id="PTHR12350:SF19">
    <property type="entry name" value="SET DOMAIN-CONTAINING PROTEIN"/>
    <property type="match status" value="1"/>
</dbReference>
<evidence type="ECO:0000313" key="2">
    <source>
        <dbReference type="EMBL" id="CAF9908896.1"/>
    </source>
</evidence>
<proteinExistence type="predicted"/>
<evidence type="ECO:0000259" key="1">
    <source>
        <dbReference type="PROSITE" id="PS50280"/>
    </source>
</evidence>